<reference evidence="1 2" key="1">
    <citation type="journal article" date="2023" name="G3 (Bethesda)">
        <title>A chromosome-length genome assembly and annotation of blackberry (Rubus argutus, cv. 'Hillquist').</title>
        <authorList>
            <person name="Bruna T."/>
            <person name="Aryal R."/>
            <person name="Dudchenko O."/>
            <person name="Sargent D.J."/>
            <person name="Mead D."/>
            <person name="Buti M."/>
            <person name="Cavallini A."/>
            <person name="Hytonen T."/>
            <person name="Andres J."/>
            <person name="Pham M."/>
            <person name="Weisz D."/>
            <person name="Mascagni F."/>
            <person name="Usai G."/>
            <person name="Natali L."/>
            <person name="Bassil N."/>
            <person name="Fernandez G.E."/>
            <person name="Lomsadze A."/>
            <person name="Armour M."/>
            <person name="Olukolu B."/>
            <person name="Poorten T."/>
            <person name="Britton C."/>
            <person name="Davik J."/>
            <person name="Ashrafi H."/>
            <person name="Aiden E.L."/>
            <person name="Borodovsky M."/>
            <person name="Worthington M."/>
        </authorList>
    </citation>
    <scope>NUCLEOTIDE SEQUENCE [LARGE SCALE GENOMIC DNA]</scope>
    <source>
        <strain evidence="1">PI 553951</strain>
    </source>
</reference>
<evidence type="ECO:0000313" key="1">
    <source>
        <dbReference type="EMBL" id="KAK9911829.1"/>
    </source>
</evidence>
<comment type="caution">
    <text evidence="1">The sequence shown here is derived from an EMBL/GenBank/DDBJ whole genome shotgun (WGS) entry which is preliminary data.</text>
</comment>
<dbReference type="PANTHER" id="PTHR47718">
    <property type="entry name" value="OS01G0519700 PROTEIN"/>
    <property type="match status" value="1"/>
</dbReference>
<protein>
    <submittedName>
        <fullName evidence="1">Uncharacterized protein</fullName>
    </submittedName>
</protein>
<organism evidence="1 2">
    <name type="scientific">Rubus argutus</name>
    <name type="common">Southern blackberry</name>
    <dbReference type="NCBI Taxonomy" id="59490"/>
    <lineage>
        <taxon>Eukaryota</taxon>
        <taxon>Viridiplantae</taxon>
        <taxon>Streptophyta</taxon>
        <taxon>Embryophyta</taxon>
        <taxon>Tracheophyta</taxon>
        <taxon>Spermatophyta</taxon>
        <taxon>Magnoliopsida</taxon>
        <taxon>eudicotyledons</taxon>
        <taxon>Gunneridae</taxon>
        <taxon>Pentapetalae</taxon>
        <taxon>rosids</taxon>
        <taxon>fabids</taxon>
        <taxon>Rosales</taxon>
        <taxon>Rosaceae</taxon>
        <taxon>Rosoideae</taxon>
        <taxon>Rosoideae incertae sedis</taxon>
        <taxon>Rubus</taxon>
    </lineage>
</organism>
<dbReference type="Proteomes" id="UP001457282">
    <property type="component" value="Unassembled WGS sequence"/>
</dbReference>
<proteinExistence type="predicted"/>
<name>A0AAW1VTX7_RUBAR</name>
<gene>
    <name evidence="1" type="ORF">M0R45_035716</name>
</gene>
<dbReference type="EMBL" id="JBEDUW010000007">
    <property type="protein sequence ID" value="KAK9911829.1"/>
    <property type="molecule type" value="Genomic_DNA"/>
</dbReference>
<sequence length="106" mass="12280">MMRNPTRETRENYFAALCVHLCKESNKYIITEFILAHSHALARKGEVQFIRSHRFVNDSALAQVLSMQNASIPTSRAYDYIVNQCGEFEFVGFTAKDLFNKLDDER</sequence>
<keyword evidence="2" id="KW-1185">Reference proteome</keyword>
<dbReference type="AlphaFoldDB" id="A0AAW1VTX7"/>
<evidence type="ECO:0000313" key="2">
    <source>
        <dbReference type="Proteomes" id="UP001457282"/>
    </source>
</evidence>
<accession>A0AAW1VTX7</accession>